<reference evidence="1" key="1">
    <citation type="submission" date="2021-05" db="EMBL/GenBank/DDBJ databases">
        <authorList>
            <person name="Zhang X."/>
        </authorList>
    </citation>
    <scope>NUCLEOTIDE SEQUENCE</scope>
    <source>
        <plasmid evidence="1">p59001-phv</plasmid>
    </source>
</reference>
<evidence type="ECO:0000313" key="1">
    <source>
        <dbReference type="EMBL" id="QVQ59132.1"/>
    </source>
</evidence>
<organism evidence="1">
    <name type="scientific">Klebsiella pneumoniae</name>
    <dbReference type="NCBI Taxonomy" id="573"/>
    <lineage>
        <taxon>Bacteria</taxon>
        <taxon>Pseudomonadati</taxon>
        <taxon>Pseudomonadota</taxon>
        <taxon>Gammaproteobacteria</taxon>
        <taxon>Enterobacterales</taxon>
        <taxon>Enterobacteriaceae</taxon>
        <taxon>Klebsiella/Raoultella group</taxon>
        <taxon>Klebsiella</taxon>
        <taxon>Klebsiella pneumoniae complex</taxon>
    </lineage>
</organism>
<protein>
    <submittedName>
        <fullName evidence="1">Uncharacterized protein</fullName>
    </submittedName>
</protein>
<dbReference type="AlphaFoldDB" id="A0A8E6NUW7"/>
<dbReference type="EMBL" id="MZ156797">
    <property type="protein sequence ID" value="QVQ59132.1"/>
    <property type="molecule type" value="Genomic_DNA"/>
</dbReference>
<accession>A0A8E6NUW7</accession>
<keyword evidence="1" id="KW-0614">Plasmid</keyword>
<sequence length="266" mass="30795">MDVQPNVQTDTVIKAFLRSELQLIRSQKKLLSVLPRDLASDYRYIPDNLLERFFHPATDARLNRIALSEARPGSLLVPRVNGKPVLWGELIKLILDDSQLLKFETYGRPFDSTEMKPNEPCELLSGKQYVYKPVDLELFRKNIVSIQMNFLVNLWNLARFKPAYVRAYLALSNDAFQMLLDTEMSAFVEVTNVVLFPRFITYDTGRRDHKVYAWGYEIMADVLEGFIPRENMENLRVEFALKDSYEKLKFSSPASGGECHRDCIVQ</sequence>
<name>A0A8E6NUW7_KLEPN</name>
<dbReference type="RefSeq" id="WP_049119976.1">
    <property type="nucleotide sequence ID" value="NZ_CABWOG010000023.1"/>
</dbReference>
<geneLocation type="plasmid" evidence="1">
    <name>p59001-phv</name>
</geneLocation>
<proteinExistence type="predicted"/>